<dbReference type="Proteomes" id="UP001458880">
    <property type="component" value="Unassembled WGS sequence"/>
</dbReference>
<name>A0AAW1I8F3_POPJA</name>
<dbReference type="EMBL" id="JASPKY010000797">
    <property type="protein sequence ID" value="KAK9685189.1"/>
    <property type="molecule type" value="Genomic_DNA"/>
</dbReference>
<proteinExistence type="predicted"/>
<protein>
    <submittedName>
        <fullName evidence="1">Uncharacterized protein</fullName>
    </submittedName>
</protein>
<evidence type="ECO:0000313" key="1">
    <source>
        <dbReference type="EMBL" id="KAK9685189.1"/>
    </source>
</evidence>
<reference evidence="1 2" key="1">
    <citation type="journal article" date="2024" name="BMC Genomics">
        <title>De novo assembly and annotation of Popillia japonica's genome with initial clues to its potential as an invasive pest.</title>
        <authorList>
            <person name="Cucini C."/>
            <person name="Boschi S."/>
            <person name="Funari R."/>
            <person name="Cardaioli E."/>
            <person name="Iannotti N."/>
            <person name="Marturano G."/>
            <person name="Paoli F."/>
            <person name="Bruttini M."/>
            <person name="Carapelli A."/>
            <person name="Frati F."/>
            <person name="Nardi F."/>
        </authorList>
    </citation>
    <scope>NUCLEOTIDE SEQUENCE [LARGE SCALE GENOMIC DNA]</scope>
    <source>
        <strain evidence="1">DMR45628</strain>
    </source>
</reference>
<organism evidence="1 2">
    <name type="scientific">Popillia japonica</name>
    <name type="common">Japanese beetle</name>
    <dbReference type="NCBI Taxonomy" id="7064"/>
    <lineage>
        <taxon>Eukaryota</taxon>
        <taxon>Metazoa</taxon>
        <taxon>Ecdysozoa</taxon>
        <taxon>Arthropoda</taxon>
        <taxon>Hexapoda</taxon>
        <taxon>Insecta</taxon>
        <taxon>Pterygota</taxon>
        <taxon>Neoptera</taxon>
        <taxon>Endopterygota</taxon>
        <taxon>Coleoptera</taxon>
        <taxon>Polyphaga</taxon>
        <taxon>Scarabaeiformia</taxon>
        <taxon>Scarabaeidae</taxon>
        <taxon>Rutelinae</taxon>
        <taxon>Popillia</taxon>
    </lineage>
</organism>
<gene>
    <name evidence="1" type="ORF">QE152_g38233</name>
</gene>
<evidence type="ECO:0000313" key="2">
    <source>
        <dbReference type="Proteomes" id="UP001458880"/>
    </source>
</evidence>
<comment type="caution">
    <text evidence="1">The sequence shown here is derived from an EMBL/GenBank/DDBJ whole genome shotgun (WGS) entry which is preliminary data.</text>
</comment>
<sequence>MQICRRVFRDNNILTLASVYISECVVVLRENTEFFSTQRLIHKYNTRGIQSKIFLPPQATKSWVSRSVIANIINVYNRLPGELRNVPYLTFKKELHIYLARKVYYNIDDFLLEHGDISNQHPFHDENTFAINIPPS</sequence>
<dbReference type="AlphaFoldDB" id="A0AAW1I8F3"/>
<accession>A0AAW1I8F3</accession>
<keyword evidence="2" id="KW-1185">Reference proteome</keyword>